<dbReference type="GO" id="GO:0016755">
    <property type="term" value="F:aminoacyltransferase activity"/>
    <property type="evidence" value="ECO:0007669"/>
    <property type="project" value="InterPro"/>
</dbReference>
<keyword evidence="5" id="KW-0012">Acyltransferase</keyword>
<dbReference type="PANTHER" id="PTHR36174:SF1">
    <property type="entry name" value="LIPID II:GLYCINE GLYCYLTRANSFERASE"/>
    <property type="match status" value="1"/>
</dbReference>
<dbReference type="PROSITE" id="PS51191">
    <property type="entry name" value="FEMABX"/>
    <property type="match status" value="1"/>
</dbReference>
<evidence type="ECO:0000256" key="5">
    <source>
        <dbReference type="ARBA" id="ARBA00023315"/>
    </source>
</evidence>
<evidence type="ECO:0000256" key="3">
    <source>
        <dbReference type="ARBA" id="ARBA00022960"/>
    </source>
</evidence>
<proteinExistence type="inferred from homology"/>
<dbReference type="GO" id="GO:0071555">
    <property type="term" value="P:cell wall organization"/>
    <property type="evidence" value="ECO:0007669"/>
    <property type="project" value="UniProtKB-KW"/>
</dbReference>
<protein>
    <submittedName>
        <fullName evidence="8">Acetyltransferase (GNAT) domain-containing protein</fullName>
    </submittedName>
</protein>
<accession>A0A1H0Z663</accession>
<evidence type="ECO:0000313" key="8">
    <source>
        <dbReference type="EMBL" id="SDQ22977.1"/>
    </source>
</evidence>
<evidence type="ECO:0000256" key="2">
    <source>
        <dbReference type="ARBA" id="ARBA00022679"/>
    </source>
</evidence>
<dbReference type="Gene3D" id="3.40.630.30">
    <property type="match status" value="1"/>
</dbReference>
<dbReference type="InterPro" id="IPR038740">
    <property type="entry name" value="BioF2-like_GNAT_dom"/>
</dbReference>
<dbReference type="PANTHER" id="PTHR36174">
    <property type="entry name" value="LIPID II:GLYCINE GLYCYLTRANSFERASE"/>
    <property type="match status" value="1"/>
</dbReference>
<dbReference type="GO" id="GO:0008360">
    <property type="term" value="P:regulation of cell shape"/>
    <property type="evidence" value="ECO:0007669"/>
    <property type="project" value="UniProtKB-KW"/>
</dbReference>
<dbReference type="SUPFAM" id="SSF55729">
    <property type="entry name" value="Acyl-CoA N-acyltransferases (Nat)"/>
    <property type="match status" value="1"/>
</dbReference>
<dbReference type="EMBL" id="FNLC01000001">
    <property type="protein sequence ID" value="SDQ22977.1"/>
    <property type="molecule type" value="Genomic_DNA"/>
</dbReference>
<comment type="similarity">
    <text evidence="1">Belongs to the FemABX family.</text>
</comment>
<feature type="domain" description="BioF2-like acetyltransferase" evidence="7">
    <location>
        <begin position="162"/>
        <end position="289"/>
    </location>
</feature>
<evidence type="ECO:0000256" key="6">
    <source>
        <dbReference type="ARBA" id="ARBA00023316"/>
    </source>
</evidence>
<keyword evidence="3" id="KW-0133">Cell shape</keyword>
<dbReference type="Pfam" id="PF13480">
    <property type="entry name" value="Acetyltransf_6"/>
    <property type="match status" value="1"/>
</dbReference>
<keyword evidence="2 8" id="KW-0808">Transferase</keyword>
<keyword evidence="6" id="KW-0961">Cell wall biogenesis/degradation</keyword>
<dbReference type="InterPro" id="IPR016181">
    <property type="entry name" value="Acyl_CoA_acyltransferase"/>
</dbReference>
<evidence type="ECO:0000259" key="7">
    <source>
        <dbReference type="Pfam" id="PF13480"/>
    </source>
</evidence>
<dbReference type="InterPro" id="IPR003447">
    <property type="entry name" value="FEMABX"/>
</dbReference>
<dbReference type="OrthoDB" id="135106at2157"/>
<organism evidence="8 9">
    <name type="scientific">Natronobacterium texcoconense</name>
    <dbReference type="NCBI Taxonomy" id="1095778"/>
    <lineage>
        <taxon>Archaea</taxon>
        <taxon>Methanobacteriati</taxon>
        <taxon>Methanobacteriota</taxon>
        <taxon>Stenosarchaea group</taxon>
        <taxon>Halobacteria</taxon>
        <taxon>Halobacteriales</taxon>
        <taxon>Natrialbaceae</taxon>
        <taxon>Natronobacterium</taxon>
    </lineage>
</organism>
<name>A0A1H0Z663_NATTX</name>
<dbReference type="AlphaFoldDB" id="A0A1H0Z663"/>
<reference evidence="9" key="1">
    <citation type="submission" date="2016-10" db="EMBL/GenBank/DDBJ databases">
        <authorList>
            <person name="Varghese N."/>
            <person name="Submissions S."/>
        </authorList>
    </citation>
    <scope>NUCLEOTIDE SEQUENCE [LARGE SCALE GENOMIC DNA]</scope>
    <source>
        <strain evidence="9">DSM 24767</strain>
    </source>
</reference>
<gene>
    <name evidence="8" type="ORF">SAMN04489842_0151</name>
</gene>
<keyword evidence="4" id="KW-0573">Peptidoglycan synthesis</keyword>
<dbReference type="InterPro" id="IPR050644">
    <property type="entry name" value="PG_Glycine_Bridge_Synth"/>
</dbReference>
<dbReference type="Proteomes" id="UP000198848">
    <property type="component" value="Unassembled WGS sequence"/>
</dbReference>
<keyword evidence="9" id="KW-1185">Reference proteome</keyword>
<evidence type="ECO:0000256" key="4">
    <source>
        <dbReference type="ARBA" id="ARBA00022984"/>
    </source>
</evidence>
<dbReference type="GO" id="GO:0044038">
    <property type="term" value="P:cell wall macromolecule biosynthetic process"/>
    <property type="evidence" value="ECO:0007669"/>
    <property type="project" value="InterPro"/>
</dbReference>
<sequence length="338" mass="39037">MALEVERLGSVAEANRNQWNNVVEQSELGCVYHRYEWLRAVEEGIGHEPHHLLVSKKGNPVAVFPNFVTDLGRVKRLSSIRPGYGGPVTMTDEEDALEMLLDAVGDVCRGTVLYNELRVYDQNYVRYNHFLESKGYQPTILSCRFTLDLTRGWDALFSEMDSERRRGIRRGHDYEFEVVDEAISEENCVAFYEDYATVADRVGLPTHPLAFFRELPRLEDRLKLFTLEVDGEARGQYMYLLDEEQSTLQHLFTGVTEDQFEYHAPELLHEHAIKWGIDEGYETYELRGSPPDFRNGVFRFKEYFGAETIPLLVYERGRPAPALSVLNVGRSLTRRLEP</sequence>
<evidence type="ECO:0000256" key="1">
    <source>
        <dbReference type="ARBA" id="ARBA00009943"/>
    </source>
</evidence>
<dbReference type="STRING" id="1095778.SAMN04489842_0151"/>
<evidence type="ECO:0000313" key="9">
    <source>
        <dbReference type="Proteomes" id="UP000198848"/>
    </source>
</evidence>
<dbReference type="RefSeq" id="WP_090375889.1">
    <property type="nucleotide sequence ID" value="NZ_FNLC01000001.1"/>
</dbReference>